<gene>
    <name evidence="2" type="ORF">NG792_12645</name>
</gene>
<keyword evidence="1" id="KW-0472">Membrane</keyword>
<dbReference type="RefSeq" id="WP_261197121.1">
    <property type="nucleotide sequence ID" value="NZ_JAMXFA010000015.1"/>
</dbReference>
<organism evidence="2 3">
    <name type="scientific">Laspinema olomoucense D3b</name>
    <dbReference type="NCBI Taxonomy" id="2953688"/>
    <lineage>
        <taxon>Bacteria</taxon>
        <taxon>Bacillati</taxon>
        <taxon>Cyanobacteriota</taxon>
        <taxon>Cyanophyceae</taxon>
        <taxon>Oscillatoriophycideae</taxon>
        <taxon>Oscillatoriales</taxon>
        <taxon>Laspinemataceae</taxon>
        <taxon>Laspinema</taxon>
        <taxon>Laspinema olomoucense</taxon>
    </lineage>
</organism>
<evidence type="ECO:0000313" key="3">
    <source>
        <dbReference type="Proteomes" id="UP001525961"/>
    </source>
</evidence>
<reference evidence="2 3" key="1">
    <citation type="journal article" date="2022" name="Front. Microbiol.">
        <title>High genomic differentiation and limited gene flow indicate recent cryptic speciation within the genus Laspinema (cyanobacteria).</title>
        <authorList>
            <person name="Stanojkovic A."/>
            <person name="Skoupy S."/>
            <person name="Skaloud P."/>
            <person name="Dvorak P."/>
        </authorList>
    </citation>
    <scope>NUCLEOTIDE SEQUENCE [LARGE SCALE GENOMIC DNA]</scope>
    <source>
        <strain evidence="2 3">D3b</strain>
    </source>
</reference>
<dbReference type="Proteomes" id="UP001525961">
    <property type="component" value="Unassembled WGS sequence"/>
</dbReference>
<comment type="caution">
    <text evidence="2">The sequence shown here is derived from an EMBL/GenBank/DDBJ whole genome shotgun (WGS) entry which is preliminary data.</text>
</comment>
<evidence type="ECO:0000313" key="2">
    <source>
        <dbReference type="EMBL" id="MCT7978559.1"/>
    </source>
</evidence>
<evidence type="ECO:0008006" key="4">
    <source>
        <dbReference type="Google" id="ProtNLM"/>
    </source>
</evidence>
<evidence type="ECO:0000256" key="1">
    <source>
        <dbReference type="SAM" id="Phobius"/>
    </source>
</evidence>
<accession>A0ABT2N790</accession>
<feature type="transmembrane region" description="Helical" evidence="1">
    <location>
        <begin position="66"/>
        <end position="88"/>
    </location>
</feature>
<keyword evidence="3" id="KW-1185">Reference proteome</keyword>
<proteinExistence type="predicted"/>
<sequence>MNSFPHFLRSLLLSSLLSFAVPTLILAGGLVIAEAIAHLPGLKNLGESAVKQLLQFLSTFGSGHPLQGAVVIGLTCSVVGVLFDAYALSRYQNLRGPE</sequence>
<keyword evidence="1" id="KW-0812">Transmembrane</keyword>
<dbReference type="EMBL" id="JAMXFA010000015">
    <property type="protein sequence ID" value="MCT7978559.1"/>
    <property type="molecule type" value="Genomic_DNA"/>
</dbReference>
<protein>
    <recommendedName>
        <fullName evidence="4">DUF2523 domain-containing protein</fullName>
    </recommendedName>
</protein>
<name>A0ABT2N790_9CYAN</name>
<keyword evidence="1" id="KW-1133">Transmembrane helix</keyword>